<dbReference type="RefSeq" id="WP_203572088.1">
    <property type="nucleotide sequence ID" value="NZ_WOFE01000010.1"/>
</dbReference>
<dbReference type="Proteomes" id="UP001195660">
    <property type="component" value="Unassembled WGS sequence"/>
</dbReference>
<accession>A0ABS2CF26</accession>
<organism evidence="1 2">
    <name type="scientific">Deefgea chitinilytica</name>
    <dbReference type="NCBI Taxonomy" id="570276"/>
    <lineage>
        <taxon>Bacteria</taxon>
        <taxon>Pseudomonadati</taxon>
        <taxon>Pseudomonadota</taxon>
        <taxon>Betaproteobacteria</taxon>
        <taxon>Neisseriales</taxon>
        <taxon>Chitinibacteraceae</taxon>
        <taxon>Deefgea</taxon>
    </lineage>
</organism>
<name>A0ABS2CF26_9NEIS</name>
<comment type="caution">
    <text evidence="1">The sequence shown here is derived from an EMBL/GenBank/DDBJ whole genome shotgun (WGS) entry which is preliminary data.</text>
</comment>
<evidence type="ECO:0000313" key="2">
    <source>
        <dbReference type="Proteomes" id="UP001195660"/>
    </source>
</evidence>
<evidence type="ECO:0000313" key="1">
    <source>
        <dbReference type="EMBL" id="MBM5572759.1"/>
    </source>
</evidence>
<protein>
    <submittedName>
        <fullName evidence="1">Uncharacterized protein</fullName>
    </submittedName>
</protein>
<proteinExistence type="predicted"/>
<sequence>MTTWLLNQIDSIKKQLAAHAGKFYGITPSPAEAVVLAHGNSLLALGYAALYFPEISIIEGIPYAKFATANKLVPIDCVHVDLLHHNNATGSSPEIYSALGNVLSTAWNLILRDNSLNGNFKYDASTGFDVVFKP</sequence>
<reference evidence="1 2" key="1">
    <citation type="submission" date="2019-11" db="EMBL/GenBank/DDBJ databases">
        <title>Novel Deefgea species.</title>
        <authorList>
            <person name="Han J.-H."/>
        </authorList>
    </citation>
    <scope>NUCLEOTIDE SEQUENCE [LARGE SCALE GENOMIC DNA]</scope>
    <source>
        <strain evidence="1 2">LMG 24817</strain>
    </source>
</reference>
<gene>
    <name evidence="1" type="ORF">GM173_14385</name>
</gene>
<keyword evidence="2" id="KW-1185">Reference proteome</keyword>
<dbReference type="EMBL" id="WOFE01000010">
    <property type="protein sequence ID" value="MBM5572759.1"/>
    <property type="molecule type" value="Genomic_DNA"/>
</dbReference>